<organism evidence="1 2">
    <name type="scientific">Chromobacterium amazonense</name>
    <dbReference type="NCBI Taxonomy" id="1382803"/>
    <lineage>
        <taxon>Bacteria</taxon>
        <taxon>Pseudomonadati</taxon>
        <taxon>Pseudomonadota</taxon>
        <taxon>Betaproteobacteria</taxon>
        <taxon>Neisseriales</taxon>
        <taxon>Chromobacteriaceae</taxon>
        <taxon>Chromobacterium</taxon>
    </lineage>
</organism>
<evidence type="ECO:0000313" key="1">
    <source>
        <dbReference type="EMBL" id="PRP71383.1"/>
    </source>
</evidence>
<reference evidence="1 2" key="1">
    <citation type="submission" date="2017-01" db="EMBL/GenBank/DDBJ databases">
        <title>New insights into the genetic diversity of Chromobacterium isolated from tropical freshwater lake.</title>
        <authorList>
            <person name="Santos A.B."/>
            <person name="Nascimento A.M."/>
            <person name="Da Silva P.C."/>
        </authorList>
    </citation>
    <scope>NUCLEOTIDE SEQUENCE [LARGE SCALE GENOMIC DNA]</scope>
    <source>
        <strain evidence="1 2">56AF</strain>
    </source>
</reference>
<dbReference type="Proteomes" id="UP000239469">
    <property type="component" value="Unassembled WGS sequence"/>
</dbReference>
<dbReference type="AlphaFoldDB" id="A0A2S9X6R7"/>
<dbReference type="RefSeq" id="WP_189338868.1">
    <property type="nucleotide sequence ID" value="NZ_MTBD01000014.1"/>
</dbReference>
<accession>A0A2S9X6R7</accession>
<proteinExistence type="predicted"/>
<dbReference type="SUPFAM" id="SSF46785">
    <property type="entry name" value="Winged helix' DNA-binding domain"/>
    <property type="match status" value="1"/>
</dbReference>
<dbReference type="EMBL" id="MTBD01000014">
    <property type="protein sequence ID" value="PRP71383.1"/>
    <property type="molecule type" value="Genomic_DNA"/>
</dbReference>
<protein>
    <recommendedName>
        <fullName evidence="3">Transcriptional regulator</fullName>
    </recommendedName>
</protein>
<gene>
    <name evidence="1" type="ORF">BUE93_07240</name>
</gene>
<dbReference type="Gene3D" id="1.10.10.10">
    <property type="entry name" value="Winged helix-like DNA-binding domain superfamily/Winged helix DNA-binding domain"/>
    <property type="match status" value="1"/>
</dbReference>
<evidence type="ECO:0008006" key="3">
    <source>
        <dbReference type="Google" id="ProtNLM"/>
    </source>
</evidence>
<evidence type="ECO:0000313" key="2">
    <source>
        <dbReference type="Proteomes" id="UP000239469"/>
    </source>
</evidence>
<name>A0A2S9X6R7_9NEIS</name>
<comment type="caution">
    <text evidence="1">The sequence shown here is derived from an EMBL/GenBank/DDBJ whole genome shotgun (WGS) entry which is preliminary data.</text>
</comment>
<sequence length="95" mass="10249">MTADAPLQAEQLDPAIAALLAQLWRAEHASDGPWSLPRLCKQSGLRMSTLRRSLTLLSQLELAALRIDEAGHGQASLTDDGKTLCRQLFSAADHG</sequence>
<dbReference type="InterPro" id="IPR036390">
    <property type="entry name" value="WH_DNA-bd_sf"/>
</dbReference>
<dbReference type="InterPro" id="IPR036388">
    <property type="entry name" value="WH-like_DNA-bd_sf"/>
</dbReference>